<comment type="caution">
    <text evidence="1">The sequence shown here is derived from an EMBL/GenBank/DDBJ whole genome shotgun (WGS) entry which is preliminary data.</text>
</comment>
<dbReference type="EMBL" id="BMAW01097389">
    <property type="protein sequence ID" value="GFS79355.1"/>
    <property type="molecule type" value="Genomic_DNA"/>
</dbReference>
<organism evidence="1 2">
    <name type="scientific">Nephila pilipes</name>
    <name type="common">Giant wood spider</name>
    <name type="synonym">Nephila maculata</name>
    <dbReference type="NCBI Taxonomy" id="299642"/>
    <lineage>
        <taxon>Eukaryota</taxon>
        <taxon>Metazoa</taxon>
        <taxon>Ecdysozoa</taxon>
        <taxon>Arthropoda</taxon>
        <taxon>Chelicerata</taxon>
        <taxon>Arachnida</taxon>
        <taxon>Araneae</taxon>
        <taxon>Araneomorphae</taxon>
        <taxon>Entelegynae</taxon>
        <taxon>Araneoidea</taxon>
        <taxon>Nephilidae</taxon>
        <taxon>Nephila</taxon>
    </lineage>
</organism>
<evidence type="ECO:0000313" key="1">
    <source>
        <dbReference type="EMBL" id="GFS79355.1"/>
    </source>
</evidence>
<evidence type="ECO:0000313" key="2">
    <source>
        <dbReference type="Proteomes" id="UP000887013"/>
    </source>
</evidence>
<keyword evidence="2" id="KW-1185">Reference proteome</keyword>
<gene>
    <name evidence="1" type="primary">AVEN_235113_1</name>
    <name evidence="1" type="ORF">NPIL_67721</name>
</gene>
<name>A0A8X6T7H2_NEPPI</name>
<dbReference type="OrthoDB" id="6436790at2759"/>
<dbReference type="AlphaFoldDB" id="A0A8X6T7H2"/>
<proteinExistence type="predicted"/>
<protein>
    <submittedName>
        <fullName evidence="1">Integrase catalytic domain-containing protein</fullName>
    </submittedName>
</protein>
<reference evidence="1" key="1">
    <citation type="submission" date="2020-08" db="EMBL/GenBank/DDBJ databases">
        <title>Multicomponent nature underlies the extraordinary mechanical properties of spider dragline silk.</title>
        <authorList>
            <person name="Kono N."/>
            <person name="Nakamura H."/>
            <person name="Mori M."/>
            <person name="Yoshida Y."/>
            <person name="Ohtoshi R."/>
            <person name="Malay A.D."/>
            <person name="Moran D.A.P."/>
            <person name="Tomita M."/>
            <person name="Numata K."/>
            <person name="Arakawa K."/>
        </authorList>
    </citation>
    <scope>NUCLEOTIDE SEQUENCE</scope>
</reference>
<sequence>MNLKGLGEETVNHGLFGGNERAQNHQRHNIDLSNVNGNYNCELEILDEKKICSSLPRMNDDNCLKQLKDLCILTSDAMINEKFCLFAKTSGEINWLNGADYAGKLLTGNVKHLSGCLVAVHTHLGWTVMGKSDIKAPLTSS</sequence>
<dbReference type="Proteomes" id="UP000887013">
    <property type="component" value="Unassembled WGS sequence"/>
</dbReference>
<accession>A0A8X6T7H2</accession>